<dbReference type="AlphaFoldDB" id="A0A8T1N5R6"/>
<evidence type="ECO:0000313" key="2">
    <source>
        <dbReference type="Proteomes" id="UP000811609"/>
    </source>
</evidence>
<dbReference type="Proteomes" id="UP000811609">
    <property type="component" value="Chromosome 16"/>
</dbReference>
<reference evidence="1" key="1">
    <citation type="submission" date="2020-12" db="EMBL/GenBank/DDBJ databases">
        <title>WGS assembly of Carya illinoinensis cv. Pawnee.</title>
        <authorList>
            <person name="Platts A."/>
            <person name="Shu S."/>
            <person name="Wright S."/>
            <person name="Barry K."/>
            <person name="Edger P."/>
            <person name="Pires J.C."/>
            <person name="Schmutz J."/>
        </authorList>
    </citation>
    <scope>NUCLEOTIDE SEQUENCE</scope>
    <source>
        <tissue evidence="1">Leaf</tissue>
    </source>
</reference>
<protein>
    <submittedName>
        <fullName evidence="1">Uncharacterized protein</fullName>
    </submittedName>
</protein>
<proteinExistence type="predicted"/>
<name>A0A8T1N5R6_CARIL</name>
<comment type="caution">
    <text evidence="1">The sequence shown here is derived from an EMBL/GenBank/DDBJ whole genome shotgun (WGS) entry which is preliminary data.</text>
</comment>
<dbReference type="EMBL" id="CM031824">
    <property type="protein sequence ID" value="KAG6625382.1"/>
    <property type="molecule type" value="Genomic_DNA"/>
</dbReference>
<sequence>MCILSCNRLMGEEEDDRPARYSTLISSTQGYHSPVNPYYPTFMMTLNTYSNPYMYHWSS</sequence>
<evidence type="ECO:0000313" key="1">
    <source>
        <dbReference type="EMBL" id="KAG6625382.1"/>
    </source>
</evidence>
<keyword evidence="2" id="KW-1185">Reference proteome</keyword>
<gene>
    <name evidence="1" type="ORF">CIPAW_16G092200</name>
</gene>
<accession>A0A8T1N5R6</accession>
<organism evidence="1 2">
    <name type="scientific">Carya illinoinensis</name>
    <name type="common">Pecan</name>
    <dbReference type="NCBI Taxonomy" id="32201"/>
    <lineage>
        <taxon>Eukaryota</taxon>
        <taxon>Viridiplantae</taxon>
        <taxon>Streptophyta</taxon>
        <taxon>Embryophyta</taxon>
        <taxon>Tracheophyta</taxon>
        <taxon>Spermatophyta</taxon>
        <taxon>Magnoliopsida</taxon>
        <taxon>eudicotyledons</taxon>
        <taxon>Gunneridae</taxon>
        <taxon>Pentapetalae</taxon>
        <taxon>rosids</taxon>
        <taxon>fabids</taxon>
        <taxon>Fagales</taxon>
        <taxon>Juglandaceae</taxon>
        <taxon>Carya</taxon>
    </lineage>
</organism>